<dbReference type="EMBL" id="JAHWGI010001045">
    <property type="protein sequence ID" value="KAK3921657.1"/>
    <property type="molecule type" value="Genomic_DNA"/>
</dbReference>
<dbReference type="SUPFAM" id="SSF51197">
    <property type="entry name" value="Clavaminate synthase-like"/>
    <property type="match status" value="1"/>
</dbReference>
<dbReference type="GO" id="GO:0010468">
    <property type="term" value="P:regulation of gene expression"/>
    <property type="evidence" value="ECO:0007669"/>
    <property type="project" value="TreeGrafter"/>
</dbReference>
<dbReference type="Proteomes" id="UP001219518">
    <property type="component" value="Unassembled WGS sequence"/>
</dbReference>
<dbReference type="Pfam" id="PF02373">
    <property type="entry name" value="JmjC"/>
    <property type="match status" value="1"/>
</dbReference>
<dbReference type="GO" id="GO:0005634">
    <property type="term" value="C:nucleus"/>
    <property type="evidence" value="ECO:0007669"/>
    <property type="project" value="TreeGrafter"/>
</dbReference>
<dbReference type="GO" id="GO:0032454">
    <property type="term" value="F:histone H3K9 demethylase activity"/>
    <property type="evidence" value="ECO:0007669"/>
    <property type="project" value="TreeGrafter"/>
</dbReference>
<gene>
    <name evidence="2" type="ORF">KUF71_010842</name>
</gene>
<dbReference type="InterPro" id="IPR003347">
    <property type="entry name" value="JmjC_dom"/>
</dbReference>
<protein>
    <submittedName>
        <fullName evidence="2">DNA damage-responsive transcriptional repressor RPH1</fullName>
    </submittedName>
</protein>
<evidence type="ECO:0000313" key="2">
    <source>
        <dbReference type="EMBL" id="KAK3921657.1"/>
    </source>
</evidence>
<dbReference type="Gene3D" id="2.60.120.650">
    <property type="entry name" value="Cupin"/>
    <property type="match status" value="1"/>
</dbReference>
<reference evidence="2" key="1">
    <citation type="submission" date="2021-07" db="EMBL/GenBank/DDBJ databases">
        <authorList>
            <person name="Catto M.A."/>
            <person name="Jacobson A."/>
            <person name="Kennedy G."/>
            <person name="Labadie P."/>
            <person name="Hunt B.G."/>
            <person name="Srinivasan R."/>
        </authorList>
    </citation>
    <scope>NUCLEOTIDE SEQUENCE</scope>
    <source>
        <strain evidence="2">PL_HMW_Pooled</strain>
        <tissue evidence="2">Head</tissue>
    </source>
</reference>
<evidence type="ECO:0000259" key="1">
    <source>
        <dbReference type="PROSITE" id="PS51184"/>
    </source>
</evidence>
<dbReference type="PANTHER" id="PTHR10694:SF7">
    <property type="entry name" value="[HISTONE H3]-TRIMETHYL-L-LYSINE(9) DEMETHYLASE"/>
    <property type="match status" value="1"/>
</dbReference>
<organism evidence="2 3">
    <name type="scientific">Frankliniella fusca</name>
    <dbReference type="NCBI Taxonomy" id="407009"/>
    <lineage>
        <taxon>Eukaryota</taxon>
        <taxon>Metazoa</taxon>
        <taxon>Ecdysozoa</taxon>
        <taxon>Arthropoda</taxon>
        <taxon>Hexapoda</taxon>
        <taxon>Insecta</taxon>
        <taxon>Pterygota</taxon>
        <taxon>Neoptera</taxon>
        <taxon>Paraneoptera</taxon>
        <taxon>Thysanoptera</taxon>
        <taxon>Terebrantia</taxon>
        <taxon>Thripoidea</taxon>
        <taxon>Thripidae</taxon>
        <taxon>Frankliniella</taxon>
    </lineage>
</organism>
<evidence type="ECO:0000313" key="3">
    <source>
        <dbReference type="Proteomes" id="UP001219518"/>
    </source>
</evidence>
<dbReference type="GO" id="GO:0000785">
    <property type="term" value="C:chromatin"/>
    <property type="evidence" value="ECO:0007669"/>
    <property type="project" value="TreeGrafter"/>
</dbReference>
<accession>A0AAE1HI19</accession>
<sequence length="503" mass="57019">MIGDQIDRITVDNDEVWQTSFIPWLEDKERAGIGSQDGVFVATFNSCIRTVRPTSEEWFLDLCLQRRLSSVSKLKGISHASPGLYTVFSTSVGGKVFDSFRKKARELQSYTDDTCCSKILKQGTGLEDLFHHFESEALQHAPPQAKTRGLESARTIRHLHDKFKSDVSTFDWEKRMKTPPDECPEPLCARYMPEDDRKSDTWPLYGFGTELPHEAMRITPNLSLSRIFNILWLLPHFYPGIQSSYTYLAETHSYFAIHCEDSNLWGLNYMYLGHPKIWIIIPPDSASWLELNLKRDSPISDAKCLNILGHKTLFPSLSWLKWNDVTLTELSHWPQVVQRPGDLVVLYPGTPHFGISTGPNICEAVNVATLTWIPLGLNAKKCDCMPSSVHLDVSLLATAFRPDLWTSLVNQKIVVTQEMLQEMNQLNDAVCATSPIVRNEPVSCPAPQCPISFLVSDYPHMRDMKMALIKHVKSCHAPLLHSENLLARTSELFPLQMGKSFSK</sequence>
<dbReference type="SMART" id="SM00558">
    <property type="entry name" value="JmjC"/>
    <property type="match status" value="1"/>
</dbReference>
<feature type="domain" description="JmjC" evidence="1">
    <location>
        <begin position="200"/>
        <end position="384"/>
    </location>
</feature>
<dbReference type="PROSITE" id="PS51184">
    <property type="entry name" value="JMJC"/>
    <property type="match status" value="1"/>
</dbReference>
<reference evidence="2" key="2">
    <citation type="journal article" date="2023" name="BMC Genomics">
        <title>Pest status, molecular evolution, and epigenetic factors derived from the genome assembly of Frankliniella fusca, a thysanopteran phytovirus vector.</title>
        <authorList>
            <person name="Catto M.A."/>
            <person name="Labadie P.E."/>
            <person name="Jacobson A.L."/>
            <person name="Kennedy G.G."/>
            <person name="Srinivasan R."/>
            <person name="Hunt B.G."/>
        </authorList>
    </citation>
    <scope>NUCLEOTIDE SEQUENCE</scope>
    <source>
        <strain evidence="2">PL_HMW_Pooled</strain>
    </source>
</reference>
<proteinExistence type="predicted"/>
<dbReference type="GO" id="GO:0051864">
    <property type="term" value="F:histone H3K36 demethylase activity"/>
    <property type="evidence" value="ECO:0007669"/>
    <property type="project" value="TreeGrafter"/>
</dbReference>
<keyword evidence="3" id="KW-1185">Reference proteome</keyword>
<name>A0AAE1HI19_9NEOP</name>
<dbReference type="PANTHER" id="PTHR10694">
    <property type="entry name" value="LYSINE-SPECIFIC DEMETHYLASE"/>
    <property type="match status" value="1"/>
</dbReference>
<comment type="caution">
    <text evidence="2">The sequence shown here is derived from an EMBL/GenBank/DDBJ whole genome shotgun (WGS) entry which is preliminary data.</text>
</comment>
<dbReference type="AlphaFoldDB" id="A0AAE1HI19"/>